<gene>
    <name evidence="1" type="ORF">CMUS01_10242</name>
</gene>
<comment type="caution">
    <text evidence="1">The sequence shown here is derived from an EMBL/GenBank/DDBJ whole genome shotgun (WGS) entry which is preliminary data.</text>
</comment>
<dbReference type="EMBL" id="WIGM01000467">
    <property type="protein sequence ID" value="KAF6824405.1"/>
    <property type="molecule type" value="Genomic_DNA"/>
</dbReference>
<dbReference type="AlphaFoldDB" id="A0A8H6N9H0"/>
<keyword evidence="2" id="KW-1185">Reference proteome</keyword>
<name>A0A8H6N9H0_9PEZI</name>
<reference evidence="1" key="1">
    <citation type="journal article" date="2020" name="Phytopathology">
        <title>Genome Sequence Resources of Colletotrichum truncatum, C. plurivorum, C. musicola, and C. sojae: Four Species Pathogenic to Soybean (Glycine max).</title>
        <authorList>
            <person name="Rogerio F."/>
            <person name="Boufleur T.R."/>
            <person name="Ciampi-Guillardi M."/>
            <person name="Sukno S.A."/>
            <person name="Thon M.R."/>
            <person name="Massola Junior N.S."/>
            <person name="Baroncelli R."/>
        </authorList>
    </citation>
    <scope>NUCLEOTIDE SEQUENCE</scope>
    <source>
        <strain evidence="1">LFN0074</strain>
    </source>
</reference>
<protein>
    <submittedName>
        <fullName evidence="1">Integral membrane protein</fullName>
    </submittedName>
</protein>
<dbReference type="Proteomes" id="UP000639643">
    <property type="component" value="Unassembled WGS sequence"/>
</dbReference>
<dbReference type="OrthoDB" id="5324692at2759"/>
<evidence type="ECO:0000313" key="2">
    <source>
        <dbReference type="Proteomes" id="UP000639643"/>
    </source>
</evidence>
<evidence type="ECO:0000313" key="1">
    <source>
        <dbReference type="EMBL" id="KAF6824405.1"/>
    </source>
</evidence>
<proteinExistence type="predicted"/>
<sequence>MLRGMQEMQMMNAMHAGMMSVTYQGIEGMRVVSGTTDGYEHGSAALGWHATDEGATAAAFRNEMSSGMSQANSASTWMRMAQLTTEWKEVE</sequence>
<accession>A0A8H6N9H0</accession>
<organism evidence="1 2">
    <name type="scientific">Colletotrichum musicola</name>
    <dbReference type="NCBI Taxonomy" id="2175873"/>
    <lineage>
        <taxon>Eukaryota</taxon>
        <taxon>Fungi</taxon>
        <taxon>Dikarya</taxon>
        <taxon>Ascomycota</taxon>
        <taxon>Pezizomycotina</taxon>
        <taxon>Sordariomycetes</taxon>
        <taxon>Hypocreomycetidae</taxon>
        <taxon>Glomerellales</taxon>
        <taxon>Glomerellaceae</taxon>
        <taxon>Colletotrichum</taxon>
        <taxon>Colletotrichum orchidearum species complex</taxon>
    </lineage>
</organism>